<evidence type="ECO:0000313" key="6">
    <source>
        <dbReference type="Proteomes" id="UP000193719"/>
    </source>
</evidence>
<reference evidence="5 6" key="1">
    <citation type="submission" date="2016-08" db="EMBL/GenBank/DDBJ databases">
        <title>Genomes of anaerobic fungi encode conserved fungal cellulosomes for biomass hydrolysis.</title>
        <authorList>
            <consortium name="DOE Joint Genome Institute"/>
            <person name="Haitjema C.H."/>
            <person name="Gilmore S.P."/>
            <person name="Henske J.K."/>
            <person name="Solomon K.V."/>
            <person name="De Groot R."/>
            <person name="Kuo A."/>
            <person name="Mondo S.J."/>
            <person name="Salamov A.A."/>
            <person name="Labutti K."/>
            <person name="Zhao Z."/>
            <person name="Chiniquy J."/>
            <person name="Barry K."/>
            <person name="Brewer H.M."/>
            <person name="Purvine S.O."/>
            <person name="Wright A.T."/>
            <person name="Boxma B."/>
            <person name="Van Alen T."/>
            <person name="Hackstein J.H."/>
            <person name="Baker S.E."/>
            <person name="Grigoriev I.V."/>
            <person name="O'Malley M.A."/>
        </authorList>
    </citation>
    <scope>NUCLEOTIDE SEQUENCE [LARGE SCALE GENOMIC DNA]</scope>
    <source>
        <strain evidence="6">finn</strain>
    </source>
</reference>
<protein>
    <recommendedName>
        <fullName evidence="4">Phosphatidylinositol N-acetylglucosaminyltransferase subunit H conserved domain-containing protein</fullName>
    </recommendedName>
</protein>
<dbReference type="EMBL" id="MCFH01000050">
    <property type="protein sequence ID" value="ORX43805.1"/>
    <property type="molecule type" value="Genomic_DNA"/>
</dbReference>
<proteinExistence type="inferred from homology"/>
<dbReference type="UniPathway" id="UPA00196"/>
<accession>A0A1Y1UZC1</accession>
<keyword evidence="3" id="KW-0472">Membrane</keyword>
<dbReference type="Proteomes" id="UP000193719">
    <property type="component" value="Unassembled WGS sequence"/>
</dbReference>
<keyword evidence="3" id="KW-1133">Transmembrane helix</keyword>
<dbReference type="InterPro" id="IPR019328">
    <property type="entry name" value="PIGH-H_dom"/>
</dbReference>
<evidence type="ECO:0000256" key="1">
    <source>
        <dbReference type="ARBA" id="ARBA00004687"/>
    </source>
</evidence>
<reference evidence="5 6" key="2">
    <citation type="submission" date="2016-08" db="EMBL/GenBank/DDBJ databases">
        <title>Pervasive Adenine N6-methylation of Active Genes in Fungi.</title>
        <authorList>
            <consortium name="DOE Joint Genome Institute"/>
            <person name="Mondo S.J."/>
            <person name="Dannebaum R.O."/>
            <person name="Kuo R.C."/>
            <person name="Labutti K."/>
            <person name="Haridas S."/>
            <person name="Kuo A."/>
            <person name="Salamov A."/>
            <person name="Ahrendt S.R."/>
            <person name="Lipzen A."/>
            <person name="Sullivan W."/>
            <person name="Andreopoulos W.B."/>
            <person name="Clum A."/>
            <person name="Lindquist E."/>
            <person name="Daum C."/>
            <person name="Ramamoorthy G.K."/>
            <person name="Gryganskyi A."/>
            <person name="Culley D."/>
            <person name="Magnuson J.K."/>
            <person name="James T.Y."/>
            <person name="O'Malley M.A."/>
            <person name="Stajich J.E."/>
            <person name="Spatafora J.W."/>
            <person name="Visel A."/>
            <person name="Grigoriev I.V."/>
        </authorList>
    </citation>
    <scope>NUCLEOTIDE SEQUENCE [LARGE SCALE GENOMIC DNA]</scope>
    <source>
        <strain evidence="6">finn</strain>
    </source>
</reference>
<evidence type="ECO:0000313" key="5">
    <source>
        <dbReference type="EMBL" id="ORX43805.1"/>
    </source>
</evidence>
<feature type="transmembrane region" description="Helical" evidence="3">
    <location>
        <begin position="33"/>
        <end position="50"/>
    </location>
</feature>
<dbReference type="GO" id="GO:0006506">
    <property type="term" value="P:GPI anchor biosynthetic process"/>
    <property type="evidence" value="ECO:0007669"/>
    <property type="project" value="UniProtKB-UniPathway"/>
</dbReference>
<organism evidence="5 6">
    <name type="scientific">Piromyces finnis</name>
    <dbReference type="NCBI Taxonomy" id="1754191"/>
    <lineage>
        <taxon>Eukaryota</taxon>
        <taxon>Fungi</taxon>
        <taxon>Fungi incertae sedis</taxon>
        <taxon>Chytridiomycota</taxon>
        <taxon>Chytridiomycota incertae sedis</taxon>
        <taxon>Neocallimastigomycetes</taxon>
        <taxon>Neocallimastigales</taxon>
        <taxon>Neocallimastigaceae</taxon>
        <taxon>Piromyces</taxon>
    </lineage>
</organism>
<dbReference type="STRING" id="1754191.A0A1Y1UZC1"/>
<dbReference type="AlphaFoldDB" id="A0A1Y1UZC1"/>
<evidence type="ECO:0000256" key="2">
    <source>
        <dbReference type="ARBA" id="ARBA00009610"/>
    </source>
</evidence>
<comment type="caution">
    <text evidence="5">The sequence shown here is derived from an EMBL/GenBank/DDBJ whole genome shotgun (WGS) entry which is preliminary data.</text>
</comment>
<keyword evidence="3" id="KW-0812">Transmembrane</keyword>
<feature type="domain" description="Phosphatidylinositol N-acetylglucosaminyltransferase subunit H conserved" evidence="4">
    <location>
        <begin position="57"/>
        <end position="119"/>
    </location>
</feature>
<evidence type="ECO:0000259" key="4">
    <source>
        <dbReference type="Pfam" id="PF10181"/>
    </source>
</evidence>
<dbReference type="OrthoDB" id="6256716at2759"/>
<dbReference type="PANTHER" id="PTHR15231:SF1">
    <property type="entry name" value="PHOSPHATIDYLINOSITOL N-ACETYLGLUCOSAMINYLTRANSFERASE SUBUNIT H"/>
    <property type="match status" value="1"/>
</dbReference>
<evidence type="ECO:0000256" key="3">
    <source>
        <dbReference type="SAM" id="Phobius"/>
    </source>
</evidence>
<dbReference type="GO" id="GO:0000506">
    <property type="term" value="C:glycosylphosphatidylinositol-N-acetylglucosaminyltransferase (GPI-GnT) complex"/>
    <property type="evidence" value="ECO:0007669"/>
    <property type="project" value="InterPro"/>
</dbReference>
<comment type="pathway">
    <text evidence="1">Glycolipid biosynthesis; glycosylphosphatidylinositol-anchor biosynthesis.</text>
</comment>
<name>A0A1Y1UZC1_9FUNG</name>
<feature type="transmembrane region" description="Helical" evidence="3">
    <location>
        <begin position="7"/>
        <end position="27"/>
    </location>
</feature>
<gene>
    <name evidence="5" type="ORF">BCR36DRAFT_360626</name>
</gene>
<comment type="similarity">
    <text evidence="2">Belongs to the PIGH family.</text>
</comment>
<dbReference type="PANTHER" id="PTHR15231">
    <property type="entry name" value="PHOSPHATIDYLINOSITOL N-ACETYLGLUCOSAMINYLTRANSFERASE SUBUNIT H"/>
    <property type="match status" value="1"/>
</dbReference>
<sequence length="152" mass="17533">MKSNLRLISNFDICLIIVLVFLIYISIIKKKTILLILMIAFVLLFVYIKLNTIVEESLLVVRDLGVQIKTIYPCNRTYSRFIDKSKIGHIIINEGITAFQVKFYLAVLISGGDHIEVVYKSLIPKLKILKFIYKESNEILKPNFLKDQLGLI</sequence>
<dbReference type="InterPro" id="IPR044215">
    <property type="entry name" value="PIG-H"/>
</dbReference>
<keyword evidence="6" id="KW-1185">Reference proteome</keyword>
<dbReference type="Pfam" id="PF10181">
    <property type="entry name" value="PIG-H"/>
    <property type="match status" value="1"/>
</dbReference>